<feature type="domain" description="SsuA/THI5-like" evidence="2">
    <location>
        <begin position="68"/>
        <end position="261"/>
    </location>
</feature>
<dbReference type="Gene3D" id="3.40.190.10">
    <property type="entry name" value="Periplasmic binding protein-like II"/>
    <property type="match status" value="2"/>
</dbReference>
<dbReference type="Proteomes" id="UP000501237">
    <property type="component" value="Chromosome"/>
</dbReference>
<protein>
    <submittedName>
        <fullName evidence="3">ABC transporter</fullName>
    </submittedName>
</protein>
<keyword evidence="1" id="KW-0732">Signal</keyword>
<dbReference type="PANTHER" id="PTHR30024">
    <property type="entry name" value="ALIPHATIC SULFONATES-BINDING PROTEIN-RELATED"/>
    <property type="match status" value="1"/>
</dbReference>
<dbReference type="AlphaFoldDB" id="A0A679GWF6"/>
<name>A0A679GWF6_9GAMM</name>
<dbReference type="SUPFAM" id="SSF53850">
    <property type="entry name" value="Periplasmic binding protein-like II"/>
    <property type="match status" value="1"/>
</dbReference>
<proteinExistence type="predicted"/>
<dbReference type="EMBL" id="AP022642">
    <property type="protein sequence ID" value="BCA31450.1"/>
    <property type="molecule type" value="Genomic_DNA"/>
</dbReference>
<reference evidence="3 4" key="1">
    <citation type="journal article" date="2020" name="Microbiol. Resour. Announc.">
        <title>Complete genome sequence of Pseudomonas otitidis strain MrB4, isolated from Lake Biwa in Japan.</title>
        <authorList>
            <person name="Miyazaki K."/>
            <person name="Hase E."/>
            <person name="Maruya T."/>
        </authorList>
    </citation>
    <scope>NUCLEOTIDE SEQUENCE [LARGE SCALE GENOMIC DNA]</scope>
    <source>
        <strain evidence="3 4">MrB4</strain>
    </source>
</reference>
<evidence type="ECO:0000256" key="1">
    <source>
        <dbReference type="SAM" id="SignalP"/>
    </source>
</evidence>
<dbReference type="InterPro" id="IPR015168">
    <property type="entry name" value="SsuA/THI5"/>
</dbReference>
<dbReference type="RefSeq" id="WP_044402038.1">
    <property type="nucleotide sequence ID" value="NZ_AP022642.1"/>
</dbReference>
<dbReference type="KEGG" id="poj:PtoMrB4_54270"/>
<evidence type="ECO:0000313" key="4">
    <source>
        <dbReference type="Proteomes" id="UP000501237"/>
    </source>
</evidence>
<gene>
    <name evidence="3" type="ORF">PtoMrB4_54270</name>
</gene>
<accession>A0A679GWF6</accession>
<feature type="signal peptide" evidence="1">
    <location>
        <begin position="1"/>
        <end position="30"/>
    </location>
</feature>
<dbReference type="GeneID" id="57400652"/>
<evidence type="ECO:0000259" key="2">
    <source>
        <dbReference type="Pfam" id="PF09084"/>
    </source>
</evidence>
<evidence type="ECO:0000313" key="3">
    <source>
        <dbReference type="EMBL" id="BCA31450.1"/>
    </source>
</evidence>
<dbReference type="PANTHER" id="PTHR30024:SF21">
    <property type="entry name" value="ABC TRANSPORTER SUBSTRATE-BINDING PROTEIN"/>
    <property type="match status" value="1"/>
</dbReference>
<organism evidence="3 4">
    <name type="scientific">Metapseudomonas otitidis</name>
    <dbReference type="NCBI Taxonomy" id="319939"/>
    <lineage>
        <taxon>Bacteria</taxon>
        <taxon>Pseudomonadati</taxon>
        <taxon>Pseudomonadota</taxon>
        <taxon>Gammaproteobacteria</taxon>
        <taxon>Pseudomonadales</taxon>
        <taxon>Pseudomonadaceae</taxon>
        <taxon>Metapseudomonas</taxon>
    </lineage>
</organism>
<feature type="chain" id="PRO_5025664206" evidence="1">
    <location>
        <begin position="31"/>
        <end position="348"/>
    </location>
</feature>
<sequence length="348" mass="37280">MSLSLPRLIGRFVPALLAGWLGTFALPAQAAAPSTLRIAVPDLSAGSEHSGGGVVDVLRSRQILEQEFAADGIRVEWLFFKGAGPVINEALANGQVDFAYLGDLAAIIGKASGLDTRLLSATARDVKSYLGVVPGSGIKTLEDLKGKRVAVFRGTANQLSFANALASRGLSERDYKVINLDFNAANAALAAKQVDASWGLAGLIALREKGLAELPLSTRDLGGAGSTQAVLVGTGAFVREYPEITARLVKAQQQAVEWLRDDNHKQAYVELVSRLASYPPVILGTDLKDDSFHTIFDPRLDADFLARLQKGVDFAAEQRLIRKPFQVSDWAEPRFLDAALAEQAQASR</sequence>
<dbReference type="Pfam" id="PF09084">
    <property type="entry name" value="NMT1"/>
    <property type="match status" value="1"/>
</dbReference>